<dbReference type="AlphaFoldDB" id="A0A1L9SBV1"/>
<protein>
    <submittedName>
        <fullName evidence="1">Uncharacterized protein</fullName>
    </submittedName>
</protein>
<sequence length="118" mass="13467">MIVWFFPRQFQRQNPDAADRPAPNKTQRGEGRIWSKLLMELDRASNTSAGTLITVGLGIMVWIIQEIVPPFGLVYETPKALKPFLEEGRYLLSPLHQGTPRARKDGCYVMAQQLKGRR</sequence>
<accession>A0A1L9SBV1</accession>
<reference evidence="2" key="1">
    <citation type="journal article" date="2017" name="Genome Biol.">
        <title>Comparative genomics reveals high biological diversity and specific adaptations in the industrially and medically important fungal genus Aspergillus.</title>
        <authorList>
            <person name="de Vries R.P."/>
            <person name="Riley R."/>
            <person name="Wiebenga A."/>
            <person name="Aguilar-Osorio G."/>
            <person name="Amillis S."/>
            <person name="Uchima C.A."/>
            <person name="Anderluh G."/>
            <person name="Asadollahi M."/>
            <person name="Askin M."/>
            <person name="Barry K."/>
            <person name="Battaglia E."/>
            <person name="Bayram O."/>
            <person name="Benocci T."/>
            <person name="Braus-Stromeyer S.A."/>
            <person name="Caldana C."/>
            <person name="Canovas D."/>
            <person name="Cerqueira G.C."/>
            <person name="Chen F."/>
            <person name="Chen W."/>
            <person name="Choi C."/>
            <person name="Clum A."/>
            <person name="Dos Santos R.A."/>
            <person name="Damasio A.R."/>
            <person name="Diallinas G."/>
            <person name="Emri T."/>
            <person name="Fekete E."/>
            <person name="Flipphi M."/>
            <person name="Freyberg S."/>
            <person name="Gallo A."/>
            <person name="Gournas C."/>
            <person name="Habgood R."/>
            <person name="Hainaut M."/>
            <person name="Harispe M.L."/>
            <person name="Henrissat B."/>
            <person name="Hilden K.S."/>
            <person name="Hope R."/>
            <person name="Hossain A."/>
            <person name="Karabika E."/>
            <person name="Karaffa L."/>
            <person name="Karanyi Z."/>
            <person name="Krasevec N."/>
            <person name="Kuo A."/>
            <person name="Kusch H."/>
            <person name="LaButti K."/>
            <person name="Lagendijk E.L."/>
            <person name="Lapidus A."/>
            <person name="Levasseur A."/>
            <person name="Lindquist E."/>
            <person name="Lipzen A."/>
            <person name="Logrieco A.F."/>
            <person name="MacCabe A."/>
            <person name="Maekelae M.R."/>
            <person name="Malavazi I."/>
            <person name="Melin P."/>
            <person name="Meyer V."/>
            <person name="Mielnichuk N."/>
            <person name="Miskei M."/>
            <person name="Molnar A.P."/>
            <person name="Mule G."/>
            <person name="Ngan C.Y."/>
            <person name="Orejas M."/>
            <person name="Orosz E."/>
            <person name="Ouedraogo J.P."/>
            <person name="Overkamp K.M."/>
            <person name="Park H.-S."/>
            <person name="Perrone G."/>
            <person name="Piumi F."/>
            <person name="Punt P.J."/>
            <person name="Ram A.F."/>
            <person name="Ramon A."/>
            <person name="Rauscher S."/>
            <person name="Record E."/>
            <person name="Riano-Pachon D.M."/>
            <person name="Robert V."/>
            <person name="Roehrig J."/>
            <person name="Ruller R."/>
            <person name="Salamov A."/>
            <person name="Salih N.S."/>
            <person name="Samson R.A."/>
            <person name="Sandor E."/>
            <person name="Sanguinetti M."/>
            <person name="Schuetze T."/>
            <person name="Sepcic K."/>
            <person name="Shelest E."/>
            <person name="Sherlock G."/>
            <person name="Sophianopoulou V."/>
            <person name="Squina F.M."/>
            <person name="Sun H."/>
            <person name="Susca A."/>
            <person name="Todd R.B."/>
            <person name="Tsang A."/>
            <person name="Unkles S.E."/>
            <person name="van de Wiele N."/>
            <person name="van Rossen-Uffink D."/>
            <person name="Oliveira J.V."/>
            <person name="Vesth T.C."/>
            <person name="Visser J."/>
            <person name="Yu J.-H."/>
            <person name="Zhou M."/>
            <person name="Andersen M.R."/>
            <person name="Archer D.B."/>
            <person name="Baker S.E."/>
            <person name="Benoit I."/>
            <person name="Brakhage A.A."/>
            <person name="Braus G.H."/>
            <person name="Fischer R."/>
            <person name="Frisvad J.C."/>
            <person name="Goldman G.H."/>
            <person name="Houbraken J."/>
            <person name="Oakley B."/>
            <person name="Pocsi I."/>
            <person name="Scazzocchio C."/>
            <person name="Seiboth B."/>
            <person name="vanKuyk P.A."/>
            <person name="Wortman J."/>
            <person name="Dyer P.S."/>
            <person name="Grigoriev I.V."/>
        </authorList>
    </citation>
    <scope>NUCLEOTIDE SEQUENCE [LARGE SCALE GENOMIC DNA]</scope>
    <source>
        <strain evidence="2">CBS 506.65</strain>
    </source>
</reference>
<dbReference type="EMBL" id="KV878347">
    <property type="protein sequence ID" value="OJJ44685.1"/>
    <property type="molecule type" value="Genomic_DNA"/>
</dbReference>
<dbReference type="VEuPathDB" id="FungiDB:ASPZODRAFT_714333"/>
<proteinExistence type="predicted"/>
<organism evidence="1 2">
    <name type="scientific">Penicilliopsis zonata CBS 506.65</name>
    <dbReference type="NCBI Taxonomy" id="1073090"/>
    <lineage>
        <taxon>Eukaryota</taxon>
        <taxon>Fungi</taxon>
        <taxon>Dikarya</taxon>
        <taxon>Ascomycota</taxon>
        <taxon>Pezizomycotina</taxon>
        <taxon>Eurotiomycetes</taxon>
        <taxon>Eurotiomycetidae</taxon>
        <taxon>Eurotiales</taxon>
        <taxon>Aspergillaceae</taxon>
        <taxon>Penicilliopsis</taxon>
    </lineage>
</organism>
<dbReference type="Proteomes" id="UP000184188">
    <property type="component" value="Unassembled WGS sequence"/>
</dbReference>
<dbReference type="GeneID" id="34616217"/>
<evidence type="ECO:0000313" key="2">
    <source>
        <dbReference type="Proteomes" id="UP000184188"/>
    </source>
</evidence>
<name>A0A1L9SBV1_9EURO</name>
<gene>
    <name evidence="1" type="ORF">ASPZODRAFT_714333</name>
</gene>
<dbReference type="RefSeq" id="XP_022579195.1">
    <property type="nucleotide sequence ID" value="XM_022729753.1"/>
</dbReference>
<keyword evidence="2" id="KW-1185">Reference proteome</keyword>
<evidence type="ECO:0000313" key="1">
    <source>
        <dbReference type="EMBL" id="OJJ44685.1"/>
    </source>
</evidence>